<dbReference type="STRING" id="497964.CfE428DRAFT_3640"/>
<dbReference type="RefSeq" id="WP_006980965.1">
    <property type="nucleotide sequence ID" value="NZ_ABVL01000010.1"/>
</dbReference>
<name>B4D402_9BACT</name>
<evidence type="ECO:0000313" key="3">
    <source>
        <dbReference type="EMBL" id="EDY18982.1"/>
    </source>
</evidence>
<feature type="region of interest" description="Disordered" evidence="1">
    <location>
        <begin position="358"/>
        <end position="400"/>
    </location>
</feature>
<dbReference type="Proteomes" id="UP000005824">
    <property type="component" value="Unassembled WGS sequence"/>
</dbReference>
<evidence type="ECO:0000256" key="1">
    <source>
        <dbReference type="SAM" id="MobiDB-lite"/>
    </source>
</evidence>
<proteinExistence type="predicted"/>
<evidence type="ECO:0000313" key="4">
    <source>
        <dbReference type="Proteomes" id="UP000005824"/>
    </source>
</evidence>
<comment type="caution">
    <text evidence="3">The sequence shown here is derived from an EMBL/GenBank/DDBJ whole genome shotgun (WGS) entry which is preliminary data.</text>
</comment>
<dbReference type="EMBL" id="ABVL01000010">
    <property type="protein sequence ID" value="EDY18982.1"/>
    <property type="molecule type" value="Genomic_DNA"/>
</dbReference>
<dbReference type="InParanoid" id="B4D402"/>
<dbReference type="AlphaFoldDB" id="B4D402"/>
<keyword evidence="2" id="KW-0732">Signal</keyword>
<feature type="signal peptide" evidence="2">
    <location>
        <begin position="1"/>
        <end position="20"/>
    </location>
</feature>
<reference evidence="3 4" key="1">
    <citation type="journal article" date="2011" name="J. Bacteriol.">
        <title>Genome sequence of Chthoniobacter flavus Ellin428, an aerobic heterotrophic soil bacterium.</title>
        <authorList>
            <person name="Kant R."/>
            <person name="van Passel M.W."/>
            <person name="Palva A."/>
            <person name="Lucas S."/>
            <person name="Lapidus A."/>
            <person name="Glavina Del Rio T."/>
            <person name="Dalin E."/>
            <person name="Tice H."/>
            <person name="Bruce D."/>
            <person name="Goodwin L."/>
            <person name="Pitluck S."/>
            <person name="Larimer F.W."/>
            <person name="Land M.L."/>
            <person name="Hauser L."/>
            <person name="Sangwan P."/>
            <person name="de Vos W.M."/>
            <person name="Janssen P.H."/>
            <person name="Smidt H."/>
        </authorList>
    </citation>
    <scope>NUCLEOTIDE SEQUENCE [LARGE SCALE GENOMIC DNA]</scope>
    <source>
        <strain evidence="3 4">Ellin428</strain>
    </source>
</reference>
<organism evidence="3 4">
    <name type="scientific">Chthoniobacter flavus Ellin428</name>
    <dbReference type="NCBI Taxonomy" id="497964"/>
    <lineage>
        <taxon>Bacteria</taxon>
        <taxon>Pseudomonadati</taxon>
        <taxon>Verrucomicrobiota</taxon>
        <taxon>Spartobacteria</taxon>
        <taxon>Chthoniobacterales</taxon>
        <taxon>Chthoniobacteraceae</taxon>
        <taxon>Chthoniobacter</taxon>
    </lineage>
</organism>
<feature type="compositionally biased region" description="Basic and acidic residues" evidence="1">
    <location>
        <begin position="368"/>
        <end position="377"/>
    </location>
</feature>
<accession>B4D402</accession>
<protein>
    <submittedName>
        <fullName evidence="3">Uncharacterized protein</fullName>
    </submittedName>
</protein>
<keyword evidence="4" id="KW-1185">Reference proteome</keyword>
<gene>
    <name evidence="3" type="ORF">CfE428DRAFT_3640</name>
</gene>
<feature type="chain" id="PRO_5002803136" evidence="2">
    <location>
        <begin position="21"/>
        <end position="415"/>
    </location>
</feature>
<sequence precursor="true">MKTTSFVLLAAAACSSLALAADPDPVTRQLQVYPKNLARQHVGSNLFLYNPSNQTYVPSEASAAWLDDDVTTGWPVLAGKQHYLVALAEPELVSNFSVSAKAADGTISLYAGDEPGAPGAKSWTPLAENISFNSINEKKLDKPFTRFAKYILIETDLANPGPLYSLYLYGEKPATVYDMRQREQAIDAHAIFGQVNDKTAFNANGLFTGSTMSYANSPDGALAWQKAIDDNPDSGVAISASTNEAGAVIKYGSAQSISRVALLTDGTAKGKLDFFAIDDPAATNSLEGKTPTVSMVLDGTTNRSSIDFPATHATQLAVRWTPDTASDTVTIKEIASFGDESLNTWEVGLKPEAVAAYDPGSRNMGEGKGGKEAKEPIAEGPQDPIADFRGGSPYLPGALGFPPNINNRRVQFLSQ</sequence>
<evidence type="ECO:0000256" key="2">
    <source>
        <dbReference type="SAM" id="SignalP"/>
    </source>
</evidence>